<evidence type="ECO:0008006" key="3">
    <source>
        <dbReference type="Google" id="ProtNLM"/>
    </source>
</evidence>
<accession>A0A1H7QIZ0</accession>
<protein>
    <recommendedName>
        <fullName evidence="3">DUF4115 domain-containing protein</fullName>
    </recommendedName>
</protein>
<proteinExistence type="predicted"/>
<evidence type="ECO:0000313" key="2">
    <source>
        <dbReference type="Proteomes" id="UP000198953"/>
    </source>
</evidence>
<dbReference type="AlphaFoldDB" id="A0A1H7QIZ0"/>
<dbReference type="STRING" id="46177.SAMN05660976_02563"/>
<name>A0A1H7QIZ0_9ACTN</name>
<organism evidence="1 2">
    <name type="scientific">Nonomuraea pusilla</name>
    <dbReference type="NCBI Taxonomy" id="46177"/>
    <lineage>
        <taxon>Bacteria</taxon>
        <taxon>Bacillati</taxon>
        <taxon>Actinomycetota</taxon>
        <taxon>Actinomycetes</taxon>
        <taxon>Streptosporangiales</taxon>
        <taxon>Streptosporangiaceae</taxon>
        <taxon>Nonomuraea</taxon>
    </lineage>
</organism>
<reference evidence="1 2" key="1">
    <citation type="submission" date="2016-10" db="EMBL/GenBank/DDBJ databases">
        <authorList>
            <person name="de Groot N.N."/>
        </authorList>
    </citation>
    <scope>NUCLEOTIDE SEQUENCE [LARGE SCALE GENOMIC DNA]</scope>
    <source>
        <strain evidence="1 2">DSM 43357</strain>
    </source>
</reference>
<sequence length="134" mass="13783">MGLARLALAVLAVGGFVTLLVIGARALIGSLDTPDPAGREHVSAGGTPSASAQVATVRIECVADVCPLVTVRVPGGDVLQYRDMSRGEEVSYFEPELDVVLSDAGTVRVTENGKPRAQGRPGAREAFTVRGPAG</sequence>
<evidence type="ECO:0000313" key="1">
    <source>
        <dbReference type="EMBL" id="SEL47718.1"/>
    </source>
</evidence>
<dbReference type="Proteomes" id="UP000198953">
    <property type="component" value="Unassembled WGS sequence"/>
</dbReference>
<gene>
    <name evidence="1" type="ORF">SAMN05660976_02563</name>
</gene>
<keyword evidence="2" id="KW-1185">Reference proteome</keyword>
<dbReference type="EMBL" id="FOBF01000005">
    <property type="protein sequence ID" value="SEL47718.1"/>
    <property type="molecule type" value="Genomic_DNA"/>
</dbReference>